<feature type="non-terminal residue" evidence="2">
    <location>
        <position position="1"/>
    </location>
</feature>
<feature type="region of interest" description="Disordered" evidence="1">
    <location>
        <begin position="307"/>
        <end position="331"/>
    </location>
</feature>
<dbReference type="AlphaFoldDB" id="A0A9J5WYF1"/>
<proteinExistence type="predicted"/>
<reference evidence="2 3" key="1">
    <citation type="submission" date="2020-09" db="EMBL/GenBank/DDBJ databases">
        <title>De no assembly of potato wild relative species, Solanum commersonii.</title>
        <authorList>
            <person name="Cho K."/>
        </authorList>
    </citation>
    <scope>NUCLEOTIDE SEQUENCE [LARGE SCALE GENOMIC DNA]</scope>
    <source>
        <strain evidence="2">LZ3.2</strain>
        <tissue evidence="2">Leaf</tissue>
    </source>
</reference>
<protein>
    <submittedName>
        <fullName evidence="2">Uncharacterized protein</fullName>
    </submittedName>
</protein>
<organism evidence="2 3">
    <name type="scientific">Solanum commersonii</name>
    <name type="common">Commerson's wild potato</name>
    <name type="synonym">Commerson's nightshade</name>
    <dbReference type="NCBI Taxonomy" id="4109"/>
    <lineage>
        <taxon>Eukaryota</taxon>
        <taxon>Viridiplantae</taxon>
        <taxon>Streptophyta</taxon>
        <taxon>Embryophyta</taxon>
        <taxon>Tracheophyta</taxon>
        <taxon>Spermatophyta</taxon>
        <taxon>Magnoliopsida</taxon>
        <taxon>eudicotyledons</taxon>
        <taxon>Gunneridae</taxon>
        <taxon>Pentapetalae</taxon>
        <taxon>asterids</taxon>
        <taxon>lamiids</taxon>
        <taxon>Solanales</taxon>
        <taxon>Solanaceae</taxon>
        <taxon>Solanoideae</taxon>
        <taxon>Solaneae</taxon>
        <taxon>Solanum</taxon>
    </lineage>
</organism>
<name>A0A9J5WYF1_SOLCO</name>
<feature type="compositionally biased region" description="Basic and acidic residues" evidence="1">
    <location>
        <begin position="205"/>
        <end position="221"/>
    </location>
</feature>
<comment type="caution">
    <text evidence="2">The sequence shown here is derived from an EMBL/GenBank/DDBJ whole genome shotgun (WGS) entry which is preliminary data.</text>
</comment>
<dbReference type="EMBL" id="JACXVP010000010">
    <property type="protein sequence ID" value="KAG5580810.1"/>
    <property type="molecule type" value="Genomic_DNA"/>
</dbReference>
<accession>A0A9J5WYF1</accession>
<evidence type="ECO:0000313" key="3">
    <source>
        <dbReference type="Proteomes" id="UP000824120"/>
    </source>
</evidence>
<dbReference type="Proteomes" id="UP000824120">
    <property type="component" value="Chromosome 10"/>
</dbReference>
<evidence type="ECO:0000256" key="1">
    <source>
        <dbReference type="SAM" id="MobiDB-lite"/>
    </source>
</evidence>
<gene>
    <name evidence="2" type="ORF">H5410_051437</name>
</gene>
<dbReference type="OrthoDB" id="1751950at2759"/>
<evidence type="ECO:0000313" key="2">
    <source>
        <dbReference type="EMBL" id="KAG5580810.1"/>
    </source>
</evidence>
<feature type="region of interest" description="Disordered" evidence="1">
    <location>
        <begin position="205"/>
        <end position="243"/>
    </location>
</feature>
<keyword evidence="3" id="KW-1185">Reference proteome</keyword>
<sequence>KVEYHNGIPRVSWTEDEVNRMKVIELVQFAIVRNFSNVWLELEDLRNVIPRQCDIKGECKIGLLHGYSYPMRPLIYDAKFRVDEETTQVMASYLLFDFPKFVEVEVQGHEEEEYRVLHPNLRKNNNKEIIIIDAEQMQKGKQQSECIMENQRRREVRKTWNPTNRRFTKKANEVMNDKAVTPINGINSNNIFATLIDIDDGERDAQELDKDKKKLPVEQDKPPGSNEISTRESKQNEDINGYKGDIAHKQEENNIIISYDDIREGRFQDLTKRYIGRAIVNPSVTSEKSQPMEQLHVLISHQDLNEYAERKNSNNHDNLVEEKEEKESGSS</sequence>